<keyword evidence="4" id="KW-0677">Repeat</keyword>
<sequence>MSVPKAQLGDAGRHTIIHELGHAMGLTHSGNYNGILDRSKIDSHEDSQSHSVMSYRGERTTYANHGGFRASAPQLDDIYAYQSKYGVNHQTRKDDTTYGFNSNTGRDFLSVNTKHDKMVAAIWDGGGNDTLDFSGYSQDQKISLEEGTFSDVDGLKGNVSIAYGATIENAKGGTGNDWLVGNAANNELRGGDGNDSSATAPDRIQDFVSGEDKVDVSGIRAQLGDKPLQFVSRFTGVSGEAIVAYDRQSNMSTLQISGKPNQPAFVLEVQGELQRSDIVS</sequence>
<feature type="domain" description="Peptidase M10 serralysin C-terminal" evidence="6">
    <location>
        <begin position="88"/>
        <end position="279"/>
    </location>
</feature>
<evidence type="ECO:0000256" key="3">
    <source>
        <dbReference type="ARBA" id="ARBA00022525"/>
    </source>
</evidence>
<dbReference type="Pfam" id="PF08548">
    <property type="entry name" value="Peptidase_M10_C"/>
    <property type="match status" value="1"/>
</dbReference>
<comment type="cofactor">
    <cofactor evidence="1">
        <name>Ca(2+)</name>
        <dbReference type="ChEBI" id="CHEBI:29108"/>
    </cofactor>
</comment>
<organism evidence="7 8">
    <name type="scientific">Pseudomonas shahriarae</name>
    <dbReference type="NCBI Taxonomy" id="2745512"/>
    <lineage>
        <taxon>Bacteria</taxon>
        <taxon>Pseudomonadati</taxon>
        <taxon>Pseudomonadota</taxon>
        <taxon>Gammaproteobacteria</taxon>
        <taxon>Pseudomonadales</taxon>
        <taxon>Pseudomonadaceae</taxon>
        <taxon>Pseudomonas</taxon>
    </lineage>
</organism>
<dbReference type="Proteomes" id="UP001148189">
    <property type="component" value="Unassembled WGS sequence"/>
</dbReference>
<proteinExistence type="predicted"/>
<evidence type="ECO:0000313" key="8">
    <source>
        <dbReference type="Proteomes" id="UP001148189"/>
    </source>
</evidence>
<evidence type="ECO:0000256" key="5">
    <source>
        <dbReference type="ARBA" id="ARBA00022837"/>
    </source>
</evidence>
<dbReference type="SUPFAM" id="SSF51120">
    <property type="entry name" value="beta-Roll"/>
    <property type="match status" value="1"/>
</dbReference>
<dbReference type="RefSeq" id="WP_273866908.1">
    <property type="nucleotide sequence ID" value="NZ_JAMDHD010000018.1"/>
</dbReference>
<dbReference type="Gene3D" id="2.150.10.10">
    <property type="entry name" value="Serralysin-like metalloprotease, C-terminal"/>
    <property type="match status" value="2"/>
</dbReference>
<dbReference type="SUPFAM" id="SSF55486">
    <property type="entry name" value="Metalloproteases ('zincins'), catalytic domain"/>
    <property type="match status" value="1"/>
</dbReference>
<evidence type="ECO:0000256" key="2">
    <source>
        <dbReference type="ARBA" id="ARBA00004613"/>
    </source>
</evidence>
<reference evidence="7" key="1">
    <citation type="submission" date="2022-05" db="EMBL/GenBank/DDBJ databases">
        <title>Novel Pseudomonas spp. Isolated from a Rainbow Trout Aquaculture Facility.</title>
        <authorList>
            <person name="Testerman T."/>
            <person name="Graf J."/>
        </authorList>
    </citation>
    <scope>NUCLEOTIDE SEQUENCE</scope>
    <source>
        <strain evidence="7">ID1050</strain>
    </source>
</reference>
<dbReference type="InterPro" id="IPR011049">
    <property type="entry name" value="Serralysin-like_metalloprot_C"/>
</dbReference>
<evidence type="ECO:0000259" key="6">
    <source>
        <dbReference type="Pfam" id="PF08548"/>
    </source>
</evidence>
<evidence type="ECO:0000313" key="7">
    <source>
        <dbReference type="EMBL" id="MDD0985472.1"/>
    </source>
</evidence>
<dbReference type="Pfam" id="PF00353">
    <property type="entry name" value="HemolysinCabind"/>
    <property type="match status" value="1"/>
</dbReference>
<evidence type="ECO:0000256" key="4">
    <source>
        <dbReference type="ARBA" id="ARBA00022737"/>
    </source>
</evidence>
<keyword evidence="3" id="KW-0964">Secreted</keyword>
<evidence type="ECO:0000256" key="1">
    <source>
        <dbReference type="ARBA" id="ARBA00001913"/>
    </source>
</evidence>
<accession>A0ABT5NAC4</accession>
<dbReference type="InterPro" id="IPR013858">
    <property type="entry name" value="Peptidase_M10B_C"/>
</dbReference>
<keyword evidence="8" id="KW-1185">Reference proteome</keyword>
<protein>
    <submittedName>
        <fullName evidence="7">M10 family metallopeptidase C-terminal domain-containing protein</fullName>
    </submittedName>
</protein>
<dbReference type="EMBL" id="JAMDHD010000018">
    <property type="protein sequence ID" value="MDD0985472.1"/>
    <property type="molecule type" value="Genomic_DNA"/>
</dbReference>
<keyword evidence="5" id="KW-0106">Calcium</keyword>
<comment type="subcellular location">
    <subcellularLocation>
        <location evidence="2">Secreted</location>
    </subcellularLocation>
</comment>
<gene>
    <name evidence="7" type="ORF">M5G21_10905</name>
</gene>
<comment type="caution">
    <text evidence="7">The sequence shown here is derived from an EMBL/GenBank/DDBJ whole genome shotgun (WGS) entry which is preliminary data.</text>
</comment>
<name>A0ABT5NAC4_9PSED</name>
<dbReference type="InterPro" id="IPR001343">
    <property type="entry name" value="Hemolysn_Ca-bd"/>
</dbReference>